<proteinExistence type="predicted"/>
<organism evidence="1 2">
    <name type="scientific">Flagellimonas marinaquae</name>
    <dbReference type="NCBI Taxonomy" id="254955"/>
    <lineage>
        <taxon>Bacteria</taxon>
        <taxon>Pseudomonadati</taxon>
        <taxon>Bacteroidota</taxon>
        <taxon>Flavobacteriia</taxon>
        <taxon>Flavobacteriales</taxon>
        <taxon>Flavobacteriaceae</taxon>
        <taxon>Flagellimonas</taxon>
    </lineage>
</organism>
<protein>
    <submittedName>
        <fullName evidence="1">Uncharacterized protein</fullName>
    </submittedName>
</protein>
<dbReference type="AlphaFoldDB" id="A0AA48HSL8"/>
<keyword evidence="2" id="KW-1185">Reference proteome</keyword>
<dbReference type="Proteomes" id="UP001330184">
    <property type="component" value="Chromosome"/>
</dbReference>
<dbReference type="EMBL" id="AP027268">
    <property type="protein sequence ID" value="BDW93626.1"/>
    <property type="molecule type" value="Genomic_DNA"/>
</dbReference>
<gene>
    <name evidence="1" type="ORF">MACH07_24580</name>
</gene>
<accession>A0AA48HSL8</accession>
<evidence type="ECO:0000313" key="2">
    <source>
        <dbReference type="Proteomes" id="UP001330184"/>
    </source>
</evidence>
<reference evidence="1 2" key="1">
    <citation type="submission" date="2023-01" db="EMBL/GenBank/DDBJ databases">
        <title>Complete genome sequence of Muricauda aquimarina strain IFOP_LL357.</title>
        <authorList>
            <person name="Gajardo G."/>
            <person name="Ueki S."/>
            <person name="Maruyama F."/>
        </authorList>
    </citation>
    <scope>NUCLEOTIDE SEQUENCE [LARGE SCALE GENOMIC DNA]</scope>
    <source>
        <strain evidence="1 2">IFOP_LL357</strain>
    </source>
</reference>
<evidence type="ECO:0000313" key="1">
    <source>
        <dbReference type="EMBL" id="BDW93626.1"/>
    </source>
</evidence>
<sequence length="549" mass="65169">MDVGLRVLSKIGKVLLNHEYDKWASYQDEGVEVQSLLDEMELFTNDNLPEELFDRNILIRSNKEESYNVTFYYSKIRDYIICYHSYRLDKLNDGDFYEVLEDFYQNYIGQSAIDFYMGNSSVSHRVILSNFKRDKALNYVRGYEDYINLNFNKFKSKFDPKTESHIGIILPHDVINKDGYALFPLKSDSEERLQYADLHNPFSGGYNDDPLIRKGVHTVYGSHLSLLGPNQDNVIKKNVFEQVKKFVEKGKLVAYNSNILLFEKVSLIVYFYHKKLGYDFNIEDLMLPRVDEIYPINLEDLAHRIYRFRATEFYKGKYVPRDQLGQLVERMLKNPKEIPEYNVIGDTPPFKELFKIVNLLLERGHTQIARPYLPLPDKPLAEIKSIFEQDRQKYYQMVRSLQFSEQQAKQYIVEFFKCLEICYEEFIEYCFPKIKDEFSFLKNSPHEYFFYTSNSNVAEWRLMGFRKSPSGELKFNFKNAPKNHRDPFEKDGIRSLRGFSLEMILYNRDTVKTVDRINTRKVDDFSVGRNWVYKMLKSDIQDLYEKMGV</sequence>
<name>A0AA48HSL8_9FLAO</name>